<dbReference type="SMART" id="SM00255">
    <property type="entry name" value="TIR"/>
    <property type="match status" value="1"/>
</dbReference>
<comment type="similarity">
    <text evidence="2">Belongs to the Toll-like receptor family.</text>
</comment>
<keyword evidence="15" id="KW-1185">Reference proteome</keyword>
<evidence type="ECO:0000313" key="14">
    <source>
        <dbReference type="EMBL" id="VDI07223.1"/>
    </source>
</evidence>
<evidence type="ECO:0000256" key="2">
    <source>
        <dbReference type="ARBA" id="ARBA00009634"/>
    </source>
</evidence>
<comment type="caution">
    <text evidence="14">The sequence shown here is derived from an EMBL/GenBank/DDBJ whole genome shotgun (WGS) entry which is preliminary data.</text>
</comment>
<evidence type="ECO:0000256" key="9">
    <source>
        <dbReference type="ARBA" id="ARBA00023170"/>
    </source>
</evidence>
<keyword evidence="3" id="KW-0433">Leucine-rich repeat</keyword>
<sequence length="721" mass="83945">MIGLVIFKLQHIFPQFILVYILLHVGSSSIPCLEPYCECSSQRKEATCTNLTFIPRLPDYVKNVYFKGNKFTNVTRHFMLNVTKTEIRHISLVDNSIEHFSRDTLYDLKWLRNFEISAEPKVYDLDVRSAFFKLKRDSITIVRFEDNNWKILPPDLFFGQTNITEASFSGNKAQRNAFVVFAPLQKLRLLNMSRNSLTTFDLQGQCTLKIADLSKNYIDEFQNFCCGTCNRYCCQSHGCKSKSPNLRVLDLGSNSLSILESSYFYCLPSLEILILNSNRFVSINDNAFVVLPSLQKLYIEKNQQITTIGPAAFNISTLRLLSLAYNNFRFDSKLNIHNFDPNSIFKYFLNLEVLNLGYNFLSSDSDTSILIFKHLPNLITLNLENMRLNKLPSGIFSKMVSLESLNLQGNIIRYWPDGTFDKFINLKFLNLQKNQIQLLNKTSIKSEVLQRLLQFDLSNNPLMCTCDLMWFRNWIKKNNTSLLSNYPQGYKCAFPENLQDTLLEEYNPTEVICTPWNPLLTMTLVLSTSGFFILVLMFSVYKCHTNIRNYLYLFRLHRLQKDGYLQLDNRQDFAFHAFVVYCNADREWVHASFVKRIEREGIKLCIHHRNFDVGVPISENVDKYMKESWKVVIIMSNDFAESEWCQWECECVQERRRHHGKDACVLIMLRTIDANHMTSSIKTLLQSTPYLRFKEGVGEEIFWQAIIDALRKPLSVPPMAI</sequence>
<dbReference type="PANTHER" id="PTHR24365">
    <property type="entry name" value="TOLL-LIKE RECEPTOR"/>
    <property type="match status" value="1"/>
</dbReference>
<evidence type="ECO:0000256" key="3">
    <source>
        <dbReference type="ARBA" id="ARBA00022614"/>
    </source>
</evidence>
<dbReference type="Gene3D" id="3.80.10.10">
    <property type="entry name" value="Ribonuclease Inhibitor"/>
    <property type="match status" value="3"/>
</dbReference>
<dbReference type="SUPFAM" id="SSF52200">
    <property type="entry name" value="Toll/Interleukin receptor TIR domain"/>
    <property type="match status" value="1"/>
</dbReference>
<keyword evidence="9 14" id="KW-0675">Receptor</keyword>
<dbReference type="SMART" id="SM00369">
    <property type="entry name" value="LRR_TYP"/>
    <property type="match status" value="7"/>
</dbReference>
<dbReference type="EMBL" id="UYJE01002026">
    <property type="protein sequence ID" value="VDI07223.1"/>
    <property type="molecule type" value="Genomic_DNA"/>
</dbReference>
<feature type="transmembrane region" description="Helical" evidence="11">
    <location>
        <begin position="519"/>
        <end position="541"/>
    </location>
</feature>
<dbReference type="SMART" id="SM00082">
    <property type="entry name" value="LRRCT"/>
    <property type="match status" value="1"/>
</dbReference>
<dbReference type="PROSITE" id="PS51450">
    <property type="entry name" value="LRR"/>
    <property type="match status" value="1"/>
</dbReference>
<evidence type="ECO:0000256" key="8">
    <source>
        <dbReference type="ARBA" id="ARBA00023136"/>
    </source>
</evidence>
<protein>
    <submittedName>
        <fullName evidence="14">Toll-like receptor 13</fullName>
    </submittedName>
</protein>
<proteinExistence type="inferred from homology"/>
<dbReference type="Proteomes" id="UP000596742">
    <property type="component" value="Unassembled WGS sequence"/>
</dbReference>
<evidence type="ECO:0000256" key="11">
    <source>
        <dbReference type="SAM" id="Phobius"/>
    </source>
</evidence>
<dbReference type="OrthoDB" id="1081807at2759"/>
<evidence type="ECO:0000256" key="1">
    <source>
        <dbReference type="ARBA" id="ARBA00004479"/>
    </source>
</evidence>
<dbReference type="InterPro" id="IPR001611">
    <property type="entry name" value="Leu-rich_rpt"/>
</dbReference>
<accession>A0A8B6CNK0</accession>
<dbReference type="Pfam" id="PF01582">
    <property type="entry name" value="TIR"/>
    <property type="match status" value="1"/>
</dbReference>
<feature type="domain" description="TIR" evidence="13">
    <location>
        <begin position="573"/>
        <end position="710"/>
    </location>
</feature>
<evidence type="ECO:0000256" key="4">
    <source>
        <dbReference type="ARBA" id="ARBA00022692"/>
    </source>
</evidence>
<dbReference type="InterPro" id="IPR032675">
    <property type="entry name" value="LRR_dom_sf"/>
</dbReference>
<evidence type="ECO:0000256" key="12">
    <source>
        <dbReference type="SAM" id="SignalP"/>
    </source>
</evidence>
<dbReference type="AlphaFoldDB" id="A0A8B6CNK0"/>
<dbReference type="Pfam" id="PF13855">
    <property type="entry name" value="LRR_8"/>
    <property type="match status" value="2"/>
</dbReference>
<reference evidence="14" key="1">
    <citation type="submission" date="2018-11" db="EMBL/GenBank/DDBJ databases">
        <authorList>
            <person name="Alioto T."/>
            <person name="Alioto T."/>
        </authorList>
    </citation>
    <scope>NUCLEOTIDE SEQUENCE</scope>
</reference>
<dbReference type="PANTHER" id="PTHR24365:SF530">
    <property type="entry name" value="MSTPROX-RELATED"/>
    <property type="match status" value="1"/>
</dbReference>
<keyword evidence="5 12" id="KW-0732">Signal</keyword>
<evidence type="ECO:0000313" key="15">
    <source>
        <dbReference type="Proteomes" id="UP000596742"/>
    </source>
</evidence>
<feature type="signal peptide" evidence="12">
    <location>
        <begin position="1"/>
        <end position="28"/>
    </location>
</feature>
<gene>
    <name evidence="14" type="ORF">MGAL_10B030579</name>
</gene>
<dbReference type="InterPro" id="IPR035897">
    <property type="entry name" value="Toll_tir_struct_dom_sf"/>
</dbReference>
<dbReference type="SUPFAM" id="SSF52058">
    <property type="entry name" value="L domain-like"/>
    <property type="match status" value="1"/>
</dbReference>
<evidence type="ECO:0000256" key="6">
    <source>
        <dbReference type="ARBA" id="ARBA00022737"/>
    </source>
</evidence>
<dbReference type="GO" id="GO:0007165">
    <property type="term" value="P:signal transduction"/>
    <property type="evidence" value="ECO:0007669"/>
    <property type="project" value="InterPro"/>
</dbReference>
<keyword evidence="7 11" id="KW-1133">Transmembrane helix</keyword>
<dbReference type="GO" id="GO:0038023">
    <property type="term" value="F:signaling receptor activity"/>
    <property type="evidence" value="ECO:0007669"/>
    <property type="project" value="TreeGrafter"/>
</dbReference>
<dbReference type="InterPro" id="IPR003591">
    <property type="entry name" value="Leu-rich_rpt_typical-subtyp"/>
</dbReference>
<feature type="chain" id="PRO_5032363009" evidence="12">
    <location>
        <begin position="29"/>
        <end position="721"/>
    </location>
</feature>
<evidence type="ECO:0000259" key="13">
    <source>
        <dbReference type="PROSITE" id="PS50104"/>
    </source>
</evidence>
<comment type="subcellular location">
    <subcellularLocation>
        <location evidence="1">Membrane</location>
        <topology evidence="1">Single-pass type I membrane protein</topology>
    </subcellularLocation>
</comment>
<keyword evidence="10" id="KW-0325">Glycoprotein</keyword>
<dbReference type="Gene3D" id="3.40.50.10140">
    <property type="entry name" value="Toll/interleukin-1 receptor homology (TIR) domain"/>
    <property type="match status" value="1"/>
</dbReference>
<dbReference type="PROSITE" id="PS50104">
    <property type="entry name" value="TIR"/>
    <property type="match status" value="1"/>
</dbReference>
<dbReference type="GO" id="GO:0005886">
    <property type="term" value="C:plasma membrane"/>
    <property type="evidence" value="ECO:0007669"/>
    <property type="project" value="TreeGrafter"/>
</dbReference>
<evidence type="ECO:0000256" key="7">
    <source>
        <dbReference type="ARBA" id="ARBA00022989"/>
    </source>
</evidence>
<keyword evidence="4 11" id="KW-0812">Transmembrane</keyword>
<keyword evidence="8 11" id="KW-0472">Membrane</keyword>
<name>A0A8B6CNK0_MYTGA</name>
<dbReference type="InterPro" id="IPR000483">
    <property type="entry name" value="Cys-rich_flank_reg_C"/>
</dbReference>
<keyword evidence="6" id="KW-0677">Repeat</keyword>
<organism evidence="14 15">
    <name type="scientific">Mytilus galloprovincialis</name>
    <name type="common">Mediterranean mussel</name>
    <dbReference type="NCBI Taxonomy" id="29158"/>
    <lineage>
        <taxon>Eukaryota</taxon>
        <taxon>Metazoa</taxon>
        <taxon>Spiralia</taxon>
        <taxon>Lophotrochozoa</taxon>
        <taxon>Mollusca</taxon>
        <taxon>Bivalvia</taxon>
        <taxon>Autobranchia</taxon>
        <taxon>Pteriomorphia</taxon>
        <taxon>Mytilida</taxon>
        <taxon>Mytiloidea</taxon>
        <taxon>Mytilidae</taxon>
        <taxon>Mytilinae</taxon>
        <taxon>Mytilus</taxon>
    </lineage>
</organism>
<dbReference type="InterPro" id="IPR000157">
    <property type="entry name" value="TIR_dom"/>
</dbReference>
<evidence type="ECO:0000256" key="5">
    <source>
        <dbReference type="ARBA" id="ARBA00022729"/>
    </source>
</evidence>
<evidence type="ECO:0000256" key="10">
    <source>
        <dbReference type="ARBA" id="ARBA00023180"/>
    </source>
</evidence>